<proteinExistence type="inferred from homology"/>
<evidence type="ECO:0000256" key="9">
    <source>
        <dbReference type="SAM" id="MobiDB-lite"/>
    </source>
</evidence>
<dbReference type="RefSeq" id="WP_380714335.1">
    <property type="nucleotide sequence ID" value="NZ_JBHUML010000006.1"/>
</dbReference>
<reference evidence="13" key="1">
    <citation type="journal article" date="2019" name="Int. J. Syst. Evol. Microbiol.">
        <title>The Global Catalogue of Microorganisms (GCM) 10K type strain sequencing project: providing services to taxonomists for standard genome sequencing and annotation.</title>
        <authorList>
            <consortium name="The Broad Institute Genomics Platform"/>
            <consortium name="The Broad Institute Genome Sequencing Center for Infectious Disease"/>
            <person name="Wu L."/>
            <person name="Ma J."/>
        </authorList>
    </citation>
    <scope>NUCLEOTIDE SEQUENCE [LARGE SCALE GENOMIC DNA]</scope>
    <source>
        <strain evidence="13">KCTC 33792</strain>
    </source>
</reference>
<dbReference type="Gene3D" id="3.30.70.80">
    <property type="entry name" value="Peptidase S8 propeptide/proteinase inhibitor I9"/>
    <property type="match status" value="1"/>
</dbReference>
<evidence type="ECO:0000313" key="13">
    <source>
        <dbReference type="Proteomes" id="UP001597520"/>
    </source>
</evidence>
<evidence type="ECO:0000256" key="2">
    <source>
        <dbReference type="ARBA" id="ARBA00022670"/>
    </source>
</evidence>
<dbReference type="EMBL" id="JBHUML010000006">
    <property type="protein sequence ID" value="MFD2707011.1"/>
    <property type="molecule type" value="Genomic_DNA"/>
</dbReference>
<feature type="chain" id="PRO_5046480332" evidence="10">
    <location>
        <begin position="25"/>
        <end position="689"/>
    </location>
</feature>
<evidence type="ECO:0000256" key="8">
    <source>
        <dbReference type="RuleBase" id="RU003355"/>
    </source>
</evidence>
<feature type="signal peptide" evidence="10">
    <location>
        <begin position="1"/>
        <end position="24"/>
    </location>
</feature>
<dbReference type="InterPro" id="IPR034202">
    <property type="entry name" value="Subtilisin_Carlsberg-like"/>
</dbReference>
<dbReference type="PANTHER" id="PTHR43806">
    <property type="entry name" value="PEPTIDASE S8"/>
    <property type="match status" value="1"/>
</dbReference>
<dbReference type="PROSITE" id="PS00138">
    <property type="entry name" value="SUBTILASE_SER"/>
    <property type="match status" value="1"/>
</dbReference>
<gene>
    <name evidence="12" type="ORF">ACFSUB_16265</name>
</gene>
<keyword evidence="5 7" id="KW-0378">Hydrolase</keyword>
<evidence type="ECO:0000256" key="7">
    <source>
        <dbReference type="PROSITE-ProRule" id="PRU01240"/>
    </source>
</evidence>
<evidence type="ECO:0000256" key="5">
    <source>
        <dbReference type="ARBA" id="ARBA00022801"/>
    </source>
</evidence>
<evidence type="ECO:0000256" key="4">
    <source>
        <dbReference type="ARBA" id="ARBA00022729"/>
    </source>
</evidence>
<accession>A0ABW5T5C5</accession>
<evidence type="ECO:0000256" key="10">
    <source>
        <dbReference type="SAM" id="SignalP"/>
    </source>
</evidence>
<feature type="active site" description="Charge relay system" evidence="7">
    <location>
        <position position="157"/>
    </location>
</feature>
<dbReference type="PROSITE" id="PS51272">
    <property type="entry name" value="SLH"/>
    <property type="match status" value="3"/>
</dbReference>
<dbReference type="PROSITE" id="PS51892">
    <property type="entry name" value="SUBTILASE"/>
    <property type="match status" value="1"/>
</dbReference>
<dbReference type="InterPro" id="IPR037045">
    <property type="entry name" value="S8pro/Inhibitor_I9_sf"/>
</dbReference>
<protein>
    <submittedName>
        <fullName evidence="12">S8 family serine peptidase</fullName>
    </submittedName>
</protein>
<dbReference type="InterPro" id="IPR001119">
    <property type="entry name" value="SLH_dom"/>
</dbReference>
<keyword evidence="4 10" id="KW-0732">Signal</keyword>
<feature type="compositionally biased region" description="Basic and acidic residues" evidence="9">
    <location>
        <begin position="376"/>
        <end position="392"/>
    </location>
</feature>
<dbReference type="Pfam" id="PF00395">
    <property type="entry name" value="SLH"/>
    <property type="match status" value="3"/>
</dbReference>
<feature type="active site" description="Charge relay system" evidence="7">
    <location>
        <position position="126"/>
    </location>
</feature>
<dbReference type="InterPro" id="IPR023828">
    <property type="entry name" value="Peptidase_S8_Ser-AS"/>
</dbReference>
<keyword evidence="3" id="KW-0479">Metal-binding</keyword>
<comment type="caution">
    <text evidence="12">The sequence shown here is derived from an EMBL/GenBank/DDBJ whole genome shotgun (WGS) entry which is preliminary data.</text>
</comment>
<dbReference type="InterPro" id="IPR000209">
    <property type="entry name" value="Peptidase_S8/S53_dom"/>
</dbReference>
<dbReference type="Gene3D" id="2.60.40.10">
    <property type="entry name" value="Immunoglobulins"/>
    <property type="match status" value="1"/>
</dbReference>
<sequence>MKRRMVRAAAACVVLAAWPAGVSAEEMEEHTYLVGFEESLAPSLIEDAGGKTGEMWERIDAGEALLTDREAARLSSEDGVAYVEPDQEVEVQAVDGLENWGLESTEAPSAWDDNVTGADVEVAVVDTGISKFHPSLDVTDGYSAVSYTDSYNDDNGHGSHAAGIIGAYQPGMGLMGVAPDVELSAVKVLDENGSGTLSQVLSGLEWAIEQDVDVINMSFGTLTDSSSMKEMLDEAYEDGIIVTAASGNRGEGEGEDTDRVEYPARYDSVIAVGAVDKKNERAYFSASGEAVELSAPGEDIVSTYKDRSYGPLSGTSMATPFVSGAFALLKEAYPEKEASELREMLQNEAVDLGAEGRDERYGYGLLQIPDLSDADVPEKEDFGEGNREKPVEEDIEENPIEDDPIETPEEPLEAPAGVETEVVKNDDGSRDVYVFWNRSETPVMQHRIYRDGESYGTTDNGKLFKDENVAPGTYSYEVTAVSMEEEESGRSSTVEVVIEDDRFAWPEEVSAPADFQDIHDEYWAAEAVRELQARGVIQGSGSDFRPGETVRRGQAVTMLGRVIGWSDEPASSSFSDVSRDYFASGYIADAVDAGVISGFSDGTFRPNDGVTRGQMAAMLGRAFDFSGEDAASAFRDVDNATTGAAAIAWLAERDIVTGYDDGTFHPETTLTRAQFASILYKLGEHLKES</sequence>
<dbReference type="CDD" id="cd07477">
    <property type="entry name" value="Peptidases_S8_Subtilisin_subset"/>
    <property type="match status" value="1"/>
</dbReference>
<dbReference type="InterPro" id="IPR015500">
    <property type="entry name" value="Peptidase_S8_subtilisin-rel"/>
</dbReference>
<feature type="compositionally biased region" description="Acidic residues" evidence="9">
    <location>
        <begin position="393"/>
        <end position="411"/>
    </location>
</feature>
<evidence type="ECO:0000259" key="11">
    <source>
        <dbReference type="PROSITE" id="PS51272"/>
    </source>
</evidence>
<dbReference type="Proteomes" id="UP001597520">
    <property type="component" value="Unassembled WGS sequence"/>
</dbReference>
<dbReference type="InterPro" id="IPR023827">
    <property type="entry name" value="Peptidase_S8_Asp-AS"/>
</dbReference>
<dbReference type="InterPro" id="IPR036852">
    <property type="entry name" value="Peptidase_S8/S53_dom_sf"/>
</dbReference>
<dbReference type="InterPro" id="IPR050131">
    <property type="entry name" value="Peptidase_S8_subtilisin-like"/>
</dbReference>
<organism evidence="12 13">
    <name type="scientific">Salibacterium lacus</name>
    <dbReference type="NCBI Taxonomy" id="1898109"/>
    <lineage>
        <taxon>Bacteria</taxon>
        <taxon>Bacillati</taxon>
        <taxon>Bacillota</taxon>
        <taxon>Bacilli</taxon>
        <taxon>Bacillales</taxon>
        <taxon>Bacillaceae</taxon>
    </lineage>
</organism>
<dbReference type="PROSITE" id="PS00136">
    <property type="entry name" value="SUBTILASE_ASP"/>
    <property type="match status" value="1"/>
</dbReference>
<evidence type="ECO:0000256" key="3">
    <source>
        <dbReference type="ARBA" id="ARBA00022723"/>
    </source>
</evidence>
<evidence type="ECO:0000313" key="12">
    <source>
        <dbReference type="EMBL" id="MFD2707011.1"/>
    </source>
</evidence>
<keyword evidence="2 7" id="KW-0645">Protease</keyword>
<feature type="active site" description="Charge relay system" evidence="7">
    <location>
        <position position="316"/>
    </location>
</feature>
<dbReference type="Gene3D" id="3.40.50.200">
    <property type="entry name" value="Peptidase S8/S53 domain"/>
    <property type="match status" value="1"/>
</dbReference>
<feature type="domain" description="SLH" evidence="11">
    <location>
        <begin position="511"/>
        <end position="569"/>
    </location>
</feature>
<comment type="similarity">
    <text evidence="1 7 8">Belongs to the peptidase S8 family.</text>
</comment>
<name>A0ABW5T5C5_9BACI</name>
<dbReference type="Pfam" id="PF00082">
    <property type="entry name" value="Peptidase_S8"/>
    <property type="match status" value="1"/>
</dbReference>
<dbReference type="InterPro" id="IPR013783">
    <property type="entry name" value="Ig-like_fold"/>
</dbReference>
<feature type="domain" description="SLH" evidence="11">
    <location>
        <begin position="570"/>
        <end position="633"/>
    </location>
</feature>
<dbReference type="PRINTS" id="PR00723">
    <property type="entry name" value="SUBTILISIN"/>
</dbReference>
<dbReference type="PANTHER" id="PTHR43806:SF11">
    <property type="entry name" value="CEREVISIN-RELATED"/>
    <property type="match status" value="1"/>
</dbReference>
<feature type="region of interest" description="Disordered" evidence="9">
    <location>
        <begin position="368"/>
        <end position="411"/>
    </location>
</feature>
<keyword evidence="13" id="KW-1185">Reference proteome</keyword>
<keyword evidence="6 7" id="KW-0720">Serine protease</keyword>
<evidence type="ECO:0000256" key="6">
    <source>
        <dbReference type="ARBA" id="ARBA00022825"/>
    </source>
</evidence>
<feature type="domain" description="SLH" evidence="11">
    <location>
        <begin position="634"/>
        <end position="689"/>
    </location>
</feature>
<evidence type="ECO:0000256" key="1">
    <source>
        <dbReference type="ARBA" id="ARBA00011073"/>
    </source>
</evidence>
<dbReference type="SUPFAM" id="SSF54897">
    <property type="entry name" value="Protease propeptides/inhibitors"/>
    <property type="match status" value="1"/>
</dbReference>
<dbReference type="SUPFAM" id="SSF52743">
    <property type="entry name" value="Subtilisin-like"/>
    <property type="match status" value="1"/>
</dbReference>